<evidence type="ECO:0000259" key="2">
    <source>
        <dbReference type="Pfam" id="PF13193"/>
    </source>
</evidence>
<dbReference type="PANTHER" id="PTHR43767:SF1">
    <property type="entry name" value="NONRIBOSOMAL PEPTIDE SYNTHASE PES1 (EUROFUNG)-RELATED"/>
    <property type="match status" value="1"/>
</dbReference>
<accession>A0A3C1KLR4</accession>
<dbReference type="SUPFAM" id="SSF56801">
    <property type="entry name" value="Acetyl-CoA synthetase-like"/>
    <property type="match status" value="1"/>
</dbReference>
<evidence type="ECO:0000313" key="4">
    <source>
        <dbReference type="Proteomes" id="UP000259273"/>
    </source>
</evidence>
<dbReference type="STRING" id="1121937.GCA_000423125_02761"/>
<dbReference type="InterPro" id="IPR045851">
    <property type="entry name" value="AMP-bd_C_sf"/>
</dbReference>
<dbReference type="InterPro" id="IPR025110">
    <property type="entry name" value="AMP-bd_C"/>
</dbReference>
<keyword evidence="3" id="KW-0436">Ligase</keyword>
<dbReference type="Pfam" id="PF13193">
    <property type="entry name" value="AMP-binding_C"/>
    <property type="match status" value="1"/>
</dbReference>
<dbReference type="InterPro" id="IPR000873">
    <property type="entry name" value="AMP-dep_synth/lig_dom"/>
</dbReference>
<dbReference type="AlphaFoldDB" id="A0A3C1KLR4"/>
<protein>
    <submittedName>
        <fullName evidence="3">Long-chain fatty acid--CoA ligase</fullName>
    </submittedName>
</protein>
<gene>
    <name evidence="3" type="ORF">DCP75_08065</name>
</gene>
<dbReference type="PANTHER" id="PTHR43767">
    <property type="entry name" value="LONG-CHAIN-FATTY-ACID--COA LIGASE"/>
    <property type="match status" value="1"/>
</dbReference>
<dbReference type="Gene3D" id="2.30.38.10">
    <property type="entry name" value="Luciferase, Domain 3"/>
    <property type="match status" value="1"/>
</dbReference>
<dbReference type="InterPro" id="IPR020845">
    <property type="entry name" value="AMP-binding_CS"/>
</dbReference>
<organism evidence="3 4">
    <name type="scientific">Haliea salexigens</name>
    <dbReference type="NCBI Taxonomy" id="287487"/>
    <lineage>
        <taxon>Bacteria</taxon>
        <taxon>Pseudomonadati</taxon>
        <taxon>Pseudomonadota</taxon>
        <taxon>Gammaproteobacteria</taxon>
        <taxon>Cellvibrionales</taxon>
        <taxon>Halieaceae</taxon>
        <taxon>Haliea</taxon>
    </lineage>
</organism>
<comment type="caution">
    <text evidence="3">The sequence shown here is derived from an EMBL/GenBank/DDBJ whole genome shotgun (WGS) entry which is preliminary data.</text>
</comment>
<dbReference type="Proteomes" id="UP000259273">
    <property type="component" value="Unassembled WGS sequence"/>
</dbReference>
<dbReference type="Pfam" id="PF00501">
    <property type="entry name" value="AMP-binding"/>
    <property type="match status" value="1"/>
</dbReference>
<dbReference type="InterPro" id="IPR050237">
    <property type="entry name" value="ATP-dep_AMP-bd_enzyme"/>
</dbReference>
<evidence type="ECO:0000259" key="1">
    <source>
        <dbReference type="Pfam" id="PF00501"/>
    </source>
</evidence>
<dbReference type="GO" id="GO:0016878">
    <property type="term" value="F:acid-thiol ligase activity"/>
    <property type="evidence" value="ECO:0007669"/>
    <property type="project" value="UniProtKB-ARBA"/>
</dbReference>
<name>A0A3C1KLR4_9GAMM</name>
<sequence>MQASADPFADCVAALTAAGQPFALETVTLAGVDFRSYSGMPANLGQYCALMRQHGDRCFAVYRDQRYSFAEAWARSAALAAALQQRFDVAPGDRVAIASRNNPEWMMAFIAIVSIGAVAVPMNAWWTTEELDYGIEDSGSRVVIADPERVSRLAPIATRHALAVIAVGDCSDTALETVGFDDLQRDFAGSDMPDVAVAPDDDATIMYTSGSTGHPKGAVSTHRAVLAALWSWLLQGTVNKQLAGETVKPAHGPAGLLTIPLFHCTASHSAFLLSLLIGRKLVIMHKWDVQEALRLIEAERITWFNGVPTMSSELQAAALTTSRDVSSLVEIFSGGAARPPDQVGKIAGTFQRSAPGIGYGLTETNALGAVNAGAAYVARPESTGRVVPAVTEFKIIDSAGHALPAGERGELCIKSTANARGYWNKPEATQEAFIDGWFHTGDVARLDAEGFLYIVDRIKDIIIRGGENISCIEVEAAIHRHPAVREAAVFGLPDERLGESVAAVVVLREGDELGVEALQRFLGEHLAAFKVPLRVWLQTEALPRIASGKIFKRQLKAHYSAELTQAASQ</sequence>
<evidence type="ECO:0000313" key="3">
    <source>
        <dbReference type="EMBL" id="HAN27662.1"/>
    </source>
</evidence>
<proteinExistence type="predicted"/>
<dbReference type="EMBL" id="DMND01000109">
    <property type="protein sequence ID" value="HAN27662.1"/>
    <property type="molecule type" value="Genomic_DNA"/>
</dbReference>
<reference evidence="3 4" key="1">
    <citation type="journal article" date="2018" name="Nat. Biotechnol.">
        <title>A standardized bacterial taxonomy based on genome phylogeny substantially revises the tree of life.</title>
        <authorList>
            <person name="Parks D.H."/>
            <person name="Chuvochina M."/>
            <person name="Waite D.W."/>
            <person name="Rinke C."/>
            <person name="Skarshewski A."/>
            <person name="Chaumeil P.A."/>
            <person name="Hugenholtz P."/>
        </authorList>
    </citation>
    <scope>NUCLEOTIDE SEQUENCE [LARGE SCALE GENOMIC DNA]</scope>
    <source>
        <strain evidence="3">UBA9158</strain>
    </source>
</reference>
<dbReference type="Gene3D" id="3.30.300.30">
    <property type="match status" value="1"/>
</dbReference>
<dbReference type="PROSITE" id="PS00455">
    <property type="entry name" value="AMP_BINDING"/>
    <property type="match status" value="1"/>
</dbReference>
<feature type="domain" description="AMP-dependent synthetase/ligase" evidence="1">
    <location>
        <begin position="52"/>
        <end position="423"/>
    </location>
</feature>
<feature type="domain" description="AMP-binding enzyme C-terminal" evidence="2">
    <location>
        <begin position="473"/>
        <end position="549"/>
    </location>
</feature>
<dbReference type="Gene3D" id="3.40.50.980">
    <property type="match status" value="2"/>
</dbReference>